<sequence length="134" mass="14584">MRTTAFHTLILLAIILAVPAVGLCEPQKDRIAIMEQLQSGKAKVSFDKKSIVDESGEVLAKETTNAVQKPLPLPEPVLPDLAATGTSSETPAPKPPKIVFCNRKCGFIEKRCYLDNEGNTICINTCEKESLICE</sequence>
<protein>
    <submittedName>
        <fullName evidence="2">Uncharacterized protein</fullName>
    </submittedName>
</protein>
<evidence type="ECO:0000256" key="1">
    <source>
        <dbReference type="SAM" id="MobiDB-lite"/>
    </source>
</evidence>
<name>A0ABX8JM63_9BACT</name>
<evidence type="ECO:0000313" key="2">
    <source>
        <dbReference type="EMBL" id="QWV96525.1"/>
    </source>
</evidence>
<evidence type="ECO:0000313" key="3">
    <source>
        <dbReference type="Proteomes" id="UP000683493"/>
    </source>
</evidence>
<accession>A0ABX8JM63</accession>
<gene>
    <name evidence="2" type="ORF">KP005_14240</name>
</gene>
<dbReference type="EMBL" id="CP076724">
    <property type="protein sequence ID" value="QWV96525.1"/>
    <property type="molecule type" value="Genomic_DNA"/>
</dbReference>
<proteinExistence type="predicted"/>
<feature type="region of interest" description="Disordered" evidence="1">
    <location>
        <begin position="63"/>
        <end position="96"/>
    </location>
</feature>
<organism evidence="2 3">
    <name type="scientific">Geomonas diazotrophica</name>
    <dbReference type="NCBI Taxonomy" id="2843197"/>
    <lineage>
        <taxon>Bacteria</taxon>
        <taxon>Pseudomonadati</taxon>
        <taxon>Thermodesulfobacteriota</taxon>
        <taxon>Desulfuromonadia</taxon>
        <taxon>Geobacterales</taxon>
        <taxon>Geobacteraceae</taxon>
        <taxon>Geomonas</taxon>
    </lineage>
</organism>
<keyword evidence="3" id="KW-1185">Reference proteome</keyword>
<reference evidence="2 3" key="1">
    <citation type="submission" date="2021-06" db="EMBL/GenBank/DDBJ databases">
        <title>Gemonas diversity in paddy soil.</title>
        <authorList>
            <person name="Liu G."/>
        </authorList>
    </citation>
    <scope>NUCLEOTIDE SEQUENCE [LARGE SCALE GENOMIC DNA]</scope>
    <source>
        <strain evidence="2 3">RG29</strain>
    </source>
</reference>
<dbReference type="Proteomes" id="UP000683493">
    <property type="component" value="Chromosome"/>
</dbReference>